<dbReference type="OrthoDB" id="3358108at2"/>
<dbReference type="eggNOG" id="ENOG502ZAKT">
    <property type="taxonomic scope" value="Bacteria"/>
</dbReference>
<gene>
    <name evidence="1" type="ordered locus">BLASA_3185</name>
</gene>
<dbReference type="Proteomes" id="UP000007517">
    <property type="component" value="Chromosome"/>
</dbReference>
<evidence type="ECO:0000313" key="1">
    <source>
        <dbReference type="EMBL" id="CCG04053.1"/>
    </source>
</evidence>
<sequence>MLADRISDAVEDRLRQQHRGRSTLYRRELGICVGAGRIDVAAVNGVITGCEVKSARDGLGRLPQQIELYGRVVDTAILVVERARPDRVANQVPEWWGVWHAVEETDELVRLDVLRDPSPNPGIDPFAVAQLLWRNEAFDILRERGLHRGLSSATRWRLWGVLATELSLDLLRHEVRWRLKARPQW</sequence>
<dbReference type="NCBIfam" id="NF033832">
    <property type="entry name" value="sce7726_fam"/>
    <property type="match status" value="1"/>
</dbReference>
<accession>H6RQ86</accession>
<reference evidence="2" key="2">
    <citation type="submission" date="2012-02" db="EMBL/GenBank/DDBJ databases">
        <title>Complete genome sequence of Blastococcus saxobsidens strain DD2.</title>
        <authorList>
            <person name="Genoscope."/>
        </authorList>
    </citation>
    <scope>NUCLEOTIDE SEQUENCE [LARGE SCALE GENOMIC DNA]</scope>
    <source>
        <strain evidence="2">DD2</strain>
    </source>
</reference>
<dbReference type="EMBL" id="FO117623">
    <property type="protein sequence ID" value="CCG04053.1"/>
    <property type="molecule type" value="Genomic_DNA"/>
</dbReference>
<dbReference type="InterPro" id="IPR047729">
    <property type="entry name" value="Sce7726-like"/>
</dbReference>
<dbReference type="KEGG" id="bsd:BLASA_3185"/>
<dbReference type="STRING" id="1146883.BLASA_3185"/>
<organism evidence="1 2">
    <name type="scientific">Blastococcus saxobsidens (strain DD2)</name>
    <dbReference type="NCBI Taxonomy" id="1146883"/>
    <lineage>
        <taxon>Bacteria</taxon>
        <taxon>Bacillati</taxon>
        <taxon>Actinomycetota</taxon>
        <taxon>Actinomycetes</taxon>
        <taxon>Geodermatophilales</taxon>
        <taxon>Geodermatophilaceae</taxon>
        <taxon>Blastococcus</taxon>
    </lineage>
</organism>
<protein>
    <submittedName>
        <fullName evidence="1">Putative phage-related protein</fullName>
    </submittedName>
</protein>
<evidence type="ECO:0000313" key="2">
    <source>
        <dbReference type="Proteomes" id="UP000007517"/>
    </source>
</evidence>
<proteinExistence type="predicted"/>
<reference evidence="1 2" key="1">
    <citation type="journal article" date="2012" name="J. Bacteriol.">
        <title>Genome Sequence of Blastococcus saxobsidens DD2, a Stone-Inhabiting Bacterium.</title>
        <authorList>
            <person name="Chouaia B."/>
            <person name="Crotti E."/>
            <person name="Brusetti L."/>
            <person name="Daffonchio D."/>
            <person name="Essoussi I."/>
            <person name="Nouioui I."/>
            <person name="Sbissi I."/>
            <person name="Ghodhbane-Gtari F."/>
            <person name="Gtari M."/>
            <person name="Vacherie B."/>
            <person name="Barbe V."/>
            <person name="Medigue C."/>
            <person name="Gury J."/>
            <person name="Pujic P."/>
            <person name="Normand P."/>
        </authorList>
    </citation>
    <scope>NUCLEOTIDE SEQUENCE [LARGE SCALE GENOMIC DNA]</scope>
    <source>
        <strain evidence="1 2">DD2</strain>
    </source>
</reference>
<dbReference type="HOGENOM" id="CLU_091314_1_0_11"/>
<dbReference type="RefSeq" id="WP_014376933.1">
    <property type="nucleotide sequence ID" value="NC_016943.1"/>
</dbReference>
<dbReference type="AlphaFoldDB" id="H6RQ86"/>
<keyword evidence="2" id="KW-1185">Reference proteome</keyword>
<name>H6RQ86_BLASD</name>